<dbReference type="InterPro" id="IPR050109">
    <property type="entry name" value="HTH-type_TetR-like_transc_reg"/>
</dbReference>
<evidence type="ECO:0000259" key="5">
    <source>
        <dbReference type="PROSITE" id="PS50977"/>
    </source>
</evidence>
<evidence type="ECO:0000313" key="7">
    <source>
        <dbReference type="Proteomes" id="UP000011666"/>
    </source>
</evidence>
<feature type="domain" description="HTH tetR-type" evidence="5">
    <location>
        <begin position="6"/>
        <end position="66"/>
    </location>
</feature>
<dbReference type="RefSeq" id="WP_007622015.1">
    <property type="nucleotide sequence ID" value="NZ_BANX01000022.1"/>
</dbReference>
<dbReference type="eggNOG" id="COG1309">
    <property type="taxonomic scope" value="Bacteria"/>
</dbReference>
<protein>
    <submittedName>
        <fullName evidence="6">Putative TetR family transcriptional regulator</fullName>
    </submittedName>
</protein>
<dbReference type="PRINTS" id="PR00455">
    <property type="entry name" value="HTHTETR"/>
</dbReference>
<sequence length="193" mass="20986">MGRPPKHGVDDFIDAAATIFAARGVRAVTLGAVADELGASNGSIYYRFPDRETLLRTLWSRSAERFYDDYRQVLGGNPTIADAIDSAAWIVDWCREKPARAQVLQAGSRTFDVEGAGTSSYDTEVIEREIRSVVATLADQTVATPDQIAFALIDLPLAAVRRHLQAGRALGRRESELVRGLASAILARPQAET</sequence>
<comment type="caution">
    <text evidence="6">The sequence shown here is derived from an EMBL/GenBank/DDBJ whole genome shotgun (WGS) entry which is preliminary data.</text>
</comment>
<accession>M0QKW5</accession>
<evidence type="ECO:0000256" key="3">
    <source>
        <dbReference type="ARBA" id="ARBA00023163"/>
    </source>
</evidence>
<dbReference type="GO" id="GO:0003700">
    <property type="term" value="F:DNA-binding transcription factor activity"/>
    <property type="evidence" value="ECO:0007669"/>
    <property type="project" value="TreeGrafter"/>
</dbReference>
<feature type="DNA-binding region" description="H-T-H motif" evidence="4">
    <location>
        <begin position="29"/>
        <end position="48"/>
    </location>
</feature>
<reference evidence="6 7" key="1">
    <citation type="submission" date="2013-01" db="EMBL/GenBank/DDBJ databases">
        <title>Whole genome shotgun sequence of Gordonia soli NBRC 108243.</title>
        <authorList>
            <person name="Isaki-Nakamura S."/>
            <person name="Hosoyama A."/>
            <person name="Tsuchikane K."/>
            <person name="Ando Y."/>
            <person name="Baba S."/>
            <person name="Ohji S."/>
            <person name="Hamada M."/>
            <person name="Tamura T."/>
            <person name="Yamazoe A."/>
            <person name="Yamazaki S."/>
            <person name="Fujita N."/>
        </authorList>
    </citation>
    <scope>NUCLEOTIDE SEQUENCE [LARGE SCALE GENOMIC DNA]</scope>
    <source>
        <strain evidence="6 7">NBRC 108243</strain>
    </source>
</reference>
<evidence type="ECO:0000256" key="2">
    <source>
        <dbReference type="ARBA" id="ARBA00023125"/>
    </source>
</evidence>
<evidence type="ECO:0000256" key="1">
    <source>
        <dbReference type="ARBA" id="ARBA00023015"/>
    </source>
</evidence>
<dbReference type="PANTHER" id="PTHR30055:SF234">
    <property type="entry name" value="HTH-TYPE TRANSCRIPTIONAL REGULATOR BETI"/>
    <property type="match status" value="1"/>
</dbReference>
<keyword evidence="7" id="KW-1185">Reference proteome</keyword>
<evidence type="ECO:0000256" key="4">
    <source>
        <dbReference type="PROSITE-ProRule" id="PRU00335"/>
    </source>
</evidence>
<dbReference type="STRING" id="1223545.GS4_22_00350"/>
<proteinExistence type="predicted"/>
<keyword evidence="3" id="KW-0804">Transcription</keyword>
<dbReference type="GO" id="GO:0000976">
    <property type="term" value="F:transcription cis-regulatory region binding"/>
    <property type="evidence" value="ECO:0007669"/>
    <property type="project" value="TreeGrafter"/>
</dbReference>
<evidence type="ECO:0000313" key="6">
    <source>
        <dbReference type="EMBL" id="GAC69203.1"/>
    </source>
</evidence>
<gene>
    <name evidence="6" type="ORF">GS4_22_00350</name>
</gene>
<dbReference type="EMBL" id="BANX01000022">
    <property type="protein sequence ID" value="GAC69203.1"/>
    <property type="molecule type" value="Genomic_DNA"/>
</dbReference>
<name>M0QKW5_9ACTN</name>
<organism evidence="6 7">
    <name type="scientific">Gordonia soli NBRC 108243</name>
    <dbReference type="NCBI Taxonomy" id="1223545"/>
    <lineage>
        <taxon>Bacteria</taxon>
        <taxon>Bacillati</taxon>
        <taxon>Actinomycetota</taxon>
        <taxon>Actinomycetes</taxon>
        <taxon>Mycobacteriales</taxon>
        <taxon>Gordoniaceae</taxon>
        <taxon>Gordonia</taxon>
    </lineage>
</organism>
<dbReference type="SUPFAM" id="SSF46689">
    <property type="entry name" value="Homeodomain-like"/>
    <property type="match status" value="1"/>
</dbReference>
<dbReference type="PROSITE" id="PS50977">
    <property type="entry name" value="HTH_TETR_2"/>
    <property type="match status" value="1"/>
</dbReference>
<dbReference type="OrthoDB" id="8701707at2"/>
<dbReference type="Proteomes" id="UP000011666">
    <property type="component" value="Unassembled WGS sequence"/>
</dbReference>
<keyword evidence="1" id="KW-0805">Transcription regulation</keyword>
<dbReference type="PANTHER" id="PTHR30055">
    <property type="entry name" value="HTH-TYPE TRANSCRIPTIONAL REGULATOR RUTR"/>
    <property type="match status" value="1"/>
</dbReference>
<dbReference type="InterPro" id="IPR001647">
    <property type="entry name" value="HTH_TetR"/>
</dbReference>
<keyword evidence="2 4" id="KW-0238">DNA-binding</keyword>
<dbReference type="Gene3D" id="1.10.357.10">
    <property type="entry name" value="Tetracycline Repressor, domain 2"/>
    <property type="match status" value="1"/>
</dbReference>
<dbReference type="InterPro" id="IPR009057">
    <property type="entry name" value="Homeodomain-like_sf"/>
</dbReference>
<dbReference type="Pfam" id="PF00440">
    <property type="entry name" value="TetR_N"/>
    <property type="match status" value="1"/>
</dbReference>
<dbReference type="AlphaFoldDB" id="M0QKW5"/>